<evidence type="ECO:0000313" key="7">
    <source>
        <dbReference type="Proteomes" id="UP000694941"/>
    </source>
</evidence>
<evidence type="ECO:0000256" key="4">
    <source>
        <dbReference type="ARBA" id="ARBA00023136"/>
    </source>
</evidence>
<protein>
    <submittedName>
        <fullName evidence="8">Sterol regulatory element-binding protein cleavage-activating protein-like</fullName>
    </submittedName>
</protein>
<dbReference type="RefSeq" id="XP_022236940.1">
    <property type="nucleotide sequence ID" value="XM_022381232.1"/>
</dbReference>
<accession>A0ABM1RZY5</accession>
<gene>
    <name evidence="8" type="primary">LOC111084546</name>
</gene>
<evidence type="ECO:0000256" key="5">
    <source>
        <dbReference type="SAM" id="MobiDB-lite"/>
    </source>
</evidence>
<comment type="subcellular location">
    <subcellularLocation>
        <location evidence="2">Endomembrane system</location>
    </subcellularLocation>
    <subcellularLocation>
        <location evidence="1">Endoplasmic reticulum</location>
    </subcellularLocation>
</comment>
<feature type="transmembrane region" description="Helical" evidence="6">
    <location>
        <begin position="129"/>
        <end position="151"/>
    </location>
</feature>
<keyword evidence="6" id="KW-1133">Transmembrane helix</keyword>
<reference evidence="8" key="1">
    <citation type="submission" date="2025-08" db="UniProtKB">
        <authorList>
            <consortium name="RefSeq"/>
        </authorList>
    </citation>
    <scope>IDENTIFICATION</scope>
    <source>
        <tissue evidence="8">Muscle</tissue>
    </source>
</reference>
<dbReference type="PANTHER" id="PTHR46378">
    <property type="entry name" value="STEROL REGULATORY ELEMENT-BINDING PROTEIN CLEAVAGE-ACTIVATING PROTEIN"/>
    <property type="match status" value="1"/>
</dbReference>
<keyword evidence="6" id="KW-0812">Transmembrane</keyword>
<evidence type="ECO:0000256" key="2">
    <source>
        <dbReference type="ARBA" id="ARBA00004308"/>
    </source>
</evidence>
<evidence type="ECO:0000313" key="8">
    <source>
        <dbReference type="RefSeq" id="XP_022236940.1"/>
    </source>
</evidence>
<evidence type="ECO:0000256" key="6">
    <source>
        <dbReference type="SAM" id="Phobius"/>
    </source>
</evidence>
<dbReference type="InterPro" id="IPR030225">
    <property type="entry name" value="SCAP"/>
</dbReference>
<evidence type="ECO:0000256" key="3">
    <source>
        <dbReference type="ARBA" id="ARBA00022824"/>
    </source>
</evidence>
<feature type="region of interest" description="Disordered" evidence="5">
    <location>
        <begin position="13"/>
        <end position="55"/>
    </location>
</feature>
<evidence type="ECO:0000256" key="1">
    <source>
        <dbReference type="ARBA" id="ARBA00004240"/>
    </source>
</evidence>
<keyword evidence="3" id="KW-0256">Endoplasmic reticulum</keyword>
<feature type="non-terminal residue" evidence="8">
    <location>
        <position position="205"/>
    </location>
</feature>
<organism evidence="7 8">
    <name type="scientific">Limulus polyphemus</name>
    <name type="common">Atlantic horseshoe crab</name>
    <dbReference type="NCBI Taxonomy" id="6850"/>
    <lineage>
        <taxon>Eukaryota</taxon>
        <taxon>Metazoa</taxon>
        <taxon>Ecdysozoa</taxon>
        <taxon>Arthropoda</taxon>
        <taxon>Chelicerata</taxon>
        <taxon>Merostomata</taxon>
        <taxon>Xiphosura</taxon>
        <taxon>Limulidae</taxon>
        <taxon>Limulus</taxon>
    </lineage>
</organism>
<name>A0ABM1RZY5_LIMPO</name>
<feature type="compositionally biased region" description="Polar residues" evidence="5">
    <location>
        <begin position="18"/>
        <end position="39"/>
    </location>
</feature>
<sequence length="205" mass="23214">MTVLNLLMNVKPSHDTVKPSQNIVKPSQNSVKPSQNSVKPSHDTVKPIQNNNKTNQDTIPFNRYLSVMPPIHLAIPISPSIARELRHPAEFEVGLRAAWQFIPGVDHVDQEVEDGPVSDVPYPSTPSEVAFTLALSIPSILFIVYILIVLYRCMCSRNYAEWRSSWSKRPNKSEDKVYSEVDPDSYLIMETLPLKLKGHLEVRIK</sequence>
<keyword evidence="7" id="KW-1185">Reference proteome</keyword>
<keyword evidence="4 6" id="KW-0472">Membrane</keyword>
<proteinExistence type="predicted"/>
<dbReference type="GeneID" id="111084546"/>
<dbReference type="PANTHER" id="PTHR46378:SF1">
    <property type="entry name" value="STEROL REGULATORY ELEMENT-BINDING PROTEIN CLEAVAGE-ACTIVATING PROTEIN"/>
    <property type="match status" value="1"/>
</dbReference>
<dbReference type="Proteomes" id="UP000694941">
    <property type="component" value="Unplaced"/>
</dbReference>